<evidence type="ECO:0000256" key="1">
    <source>
        <dbReference type="ARBA" id="ARBA00022612"/>
    </source>
</evidence>
<keyword evidence="1" id="KW-1188">Viral release from host cell</keyword>
<dbReference type="EMBL" id="JANLCJ010000783">
    <property type="protein sequence ID" value="MCS5737518.1"/>
    <property type="molecule type" value="Genomic_DNA"/>
</dbReference>
<evidence type="ECO:0000259" key="2">
    <source>
        <dbReference type="Pfam" id="PF17289"/>
    </source>
</evidence>
<feature type="non-terminal residue" evidence="3">
    <location>
        <position position="1"/>
    </location>
</feature>
<organism evidence="3 4">
    <name type="scientific">Herbiconiux daphne</name>
    <dbReference type="NCBI Taxonomy" id="2970914"/>
    <lineage>
        <taxon>Bacteria</taxon>
        <taxon>Bacillati</taxon>
        <taxon>Actinomycetota</taxon>
        <taxon>Actinomycetes</taxon>
        <taxon>Micrococcales</taxon>
        <taxon>Microbacteriaceae</taxon>
        <taxon>Herbiconiux</taxon>
    </lineage>
</organism>
<name>A0ABT2HC28_9MICO</name>
<keyword evidence="4" id="KW-1185">Reference proteome</keyword>
<proteinExistence type="predicted"/>
<feature type="domain" description="Terminase large subunit gp17-like C-terminal" evidence="2">
    <location>
        <begin position="54"/>
        <end position="141"/>
    </location>
</feature>
<gene>
    <name evidence="3" type="ORF">N1032_27685</name>
</gene>
<sequence length="174" mass="20298">DGEPRDAEAVSKLLINHQFRGAPIIVPHDESAKGKSPETQGKILQRMGYNVRPESFRNPVDNQLNVKRYGLSTTERYNDIERGLIEMNYLFKNGKLKVNKHLWQWFREMRSYSYKYNEVTKSIGYAGSDHCIDASRYSILSLIAMRGDEVYKCYDLNNSRLEGFETITWENTNF</sequence>
<dbReference type="Gene3D" id="3.30.420.280">
    <property type="match status" value="1"/>
</dbReference>
<comment type="caution">
    <text evidence="3">The sequence shown here is derived from an EMBL/GenBank/DDBJ whole genome shotgun (WGS) entry which is preliminary data.</text>
</comment>
<dbReference type="Proteomes" id="UP001165586">
    <property type="component" value="Unassembled WGS sequence"/>
</dbReference>
<dbReference type="RefSeq" id="WP_259543940.1">
    <property type="nucleotide sequence ID" value="NZ_JANLCJ010000783.1"/>
</dbReference>
<dbReference type="Pfam" id="PF17289">
    <property type="entry name" value="Terminase_6C"/>
    <property type="match status" value="1"/>
</dbReference>
<reference evidence="3" key="1">
    <citation type="submission" date="2022-08" db="EMBL/GenBank/DDBJ databases">
        <authorList>
            <person name="Deng Y."/>
            <person name="Han X.-F."/>
            <person name="Zhang Y.-Q."/>
        </authorList>
    </citation>
    <scope>NUCLEOTIDE SEQUENCE</scope>
    <source>
        <strain evidence="3">CPCC 203386</strain>
    </source>
</reference>
<evidence type="ECO:0000313" key="3">
    <source>
        <dbReference type="EMBL" id="MCS5737518.1"/>
    </source>
</evidence>
<protein>
    <recommendedName>
        <fullName evidence="2">Terminase large subunit gp17-like C-terminal domain-containing protein</fullName>
    </recommendedName>
</protein>
<dbReference type="InterPro" id="IPR035421">
    <property type="entry name" value="Terminase_6C"/>
</dbReference>
<evidence type="ECO:0000313" key="4">
    <source>
        <dbReference type="Proteomes" id="UP001165586"/>
    </source>
</evidence>
<accession>A0ABT2HC28</accession>